<dbReference type="Proteomes" id="UP000996601">
    <property type="component" value="Unassembled WGS sequence"/>
</dbReference>
<dbReference type="Gene3D" id="3.10.105.10">
    <property type="entry name" value="Dipeptide-binding Protein, Domain 3"/>
    <property type="match status" value="1"/>
</dbReference>
<reference evidence="6" key="1">
    <citation type="submission" date="2021-07" db="EMBL/GenBank/DDBJ databases">
        <title>Shinella sp. nov., a novel member of the genus Shinella from water.</title>
        <authorList>
            <person name="Deng Y."/>
        </authorList>
    </citation>
    <scope>NUCLEOTIDE SEQUENCE</scope>
    <source>
        <strain evidence="6">CPCC 100929</strain>
    </source>
</reference>
<dbReference type="PROSITE" id="PS51318">
    <property type="entry name" value="TAT"/>
    <property type="match status" value="1"/>
</dbReference>
<protein>
    <submittedName>
        <fullName evidence="6">ABC transporter substrate-binding protein</fullName>
    </submittedName>
</protein>
<dbReference type="PANTHER" id="PTHR30290:SF38">
    <property type="entry name" value="D,D-DIPEPTIDE-BINDING PERIPLASMIC PROTEIN DDPA-RELATED"/>
    <property type="match status" value="1"/>
</dbReference>
<evidence type="ECO:0000256" key="4">
    <source>
        <dbReference type="SAM" id="SignalP"/>
    </source>
</evidence>
<comment type="similarity">
    <text evidence="2">Belongs to the bacterial solute-binding protein 5 family.</text>
</comment>
<name>A0ABT1RBI1_9HYPH</name>
<dbReference type="Gene3D" id="3.40.190.10">
    <property type="entry name" value="Periplasmic binding protein-like II"/>
    <property type="match status" value="1"/>
</dbReference>
<evidence type="ECO:0000313" key="7">
    <source>
        <dbReference type="Proteomes" id="UP000996601"/>
    </source>
</evidence>
<dbReference type="RefSeq" id="WP_256119186.1">
    <property type="nucleotide sequence ID" value="NZ_WHSB02000008.1"/>
</dbReference>
<proteinExistence type="inferred from homology"/>
<accession>A0ABT1RBI1</accession>
<organism evidence="6 7">
    <name type="scientific">Shinella lacus</name>
    <dbReference type="NCBI Taxonomy" id="2654216"/>
    <lineage>
        <taxon>Bacteria</taxon>
        <taxon>Pseudomonadati</taxon>
        <taxon>Pseudomonadota</taxon>
        <taxon>Alphaproteobacteria</taxon>
        <taxon>Hyphomicrobiales</taxon>
        <taxon>Rhizobiaceae</taxon>
        <taxon>Shinella</taxon>
    </lineage>
</organism>
<dbReference type="EMBL" id="WHSB02000008">
    <property type="protein sequence ID" value="MCQ4632553.1"/>
    <property type="molecule type" value="Genomic_DNA"/>
</dbReference>
<dbReference type="Pfam" id="PF00496">
    <property type="entry name" value="SBP_bac_5"/>
    <property type="match status" value="1"/>
</dbReference>
<comment type="caution">
    <text evidence="6">The sequence shown here is derived from an EMBL/GenBank/DDBJ whole genome shotgun (WGS) entry which is preliminary data.</text>
</comment>
<gene>
    <name evidence="6" type="ORF">GB927_021090</name>
</gene>
<dbReference type="SUPFAM" id="SSF53850">
    <property type="entry name" value="Periplasmic binding protein-like II"/>
    <property type="match status" value="1"/>
</dbReference>
<dbReference type="InterPro" id="IPR023765">
    <property type="entry name" value="SBP_5_CS"/>
</dbReference>
<dbReference type="InterPro" id="IPR039424">
    <property type="entry name" value="SBP_5"/>
</dbReference>
<dbReference type="InterPro" id="IPR006311">
    <property type="entry name" value="TAT_signal"/>
</dbReference>
<keyword evidence="3 4" id="KW-0732">Signal</keyword>
<keyword evidence="7" id="KW-1185">Reference proteome</keyword>
<dbReference type="CDD" id="cd00995">
    <property type="entry name" value="PBP2_NikA_DppA_OppA_like"/>
    <property type="match status" value="1"/>
</dbReference>
<dbReference type="InterPro" id="IPR000914">
    <property type="entry name" value="SBP_5_dom"/>
</dbReference>
<evidence type="ECO:0000256" key="2">
    <source>
        <dbReference type="ARBA" id="ARBA00005695"/>
    </source>
</evidence>
<dbReference type="PIRSF" id="PIRSF002741">
    <property type="entry name" value="MppA"/>
    <property type="match status" value="1"/>
</dbReference>
<evidence type="ECO:0000256" key="1">
    <source>
        <dbReference type="ARBA" id="ARBA00004418"/>
    </source>
</evidence>
<feature type="chain" id="PRO_5047529470" evidence="4">
    <location>
        <begin position="30"/>
        <end position="517"/>
    </location>
</feature>
<feature type="domain" description="Solute-binding protein family 5" evidence="5">
    <location>
        <begin position="80"/>
        <end position="436"/>
    </location>
</feature>
<evidence type="ECO:0000259" key="5">
    <source>
        <dbReference type="Pfam" id="PF00496"/>
    </source>
</evidence>
<feature type="signal peptide" evidence="4">
    <location>
        <begin position="1"/>
        <end position="29"/>
    </location>
</feature>
<sequence length="517" mass="56621">MITRRELLASAGAAVAVAGLASIAGPAAAQAKKTVVLASMGPVTGNWDPTSHTTLGQSNFEKFVFSHLTRCQMEEGKVPELEPDLAVSWQLIDANTLEFKLRDGVKFHDGKDFGAEDVKATMEYASNPERPAASFYPGRVDVEVVDRLTVRLSTAKYGYPASAYWFISSFLPILSAKDVADPATLQKRPNGTNAFKYVETVGDRSMLAANDAYYGGRPKIDEIVYAYVPDANTRLLGLMNGEYQIAERLEPEQYATLAGNDAIVGHRGLSTENKYLHFRCNKAPFDDPRIRLAACHAIDREQILMLMGDAASATSCFISPMKFGFKDIETYPKYDPEECQRLLAEAGFPNGEGLPPLEYITSIGFYPKTKEYGEIITAMMAEQGFNVQLTVLEPAAWEQAIYRAADGQGQGHMCDVGWMTGSPEPDLVLRPNWHSKAALITGVNDPEIDAVLDEERGAATPEERLKILQEKVFPLMAQKSPSFSLFSAVNFHGAAKGLQGAYYFPNGPIDLSKADLV</sequence>
<dbReference type="PANTHER" id="PTHR30290">
    <property type="entry name" value="PERIPLASMIC BINDING COMPONENT OF ABC TRANSPORTER"/>
    <property type="match status" value="1"/>
</dbReference>
<dbReference type="PROSITE" id="PS01040">
    <property type="entry name" value="SBP_BACTERIAL_5"/>
    <property type="match status" value="1"/>
</dbReference>
<evidence type="ECO:0000256" key="3">
    <source>
        <dbReference type="ARBA" id="ARBA00022729"/>
    </source>
</evidence>
<comment type="subcellular location">
    <subcellularLocation>
        <location evidence="1">Periplasm</location>
    </subcellularLocation>
</comment>
<dbReference type="InterPro" id="IPR030678">
    <property type="entry name" value="Peptide/Ni-bd"/>
</dbReference>
<evidence type="ECO:0000313" key="6">
    <source>
        <dbReference type="EMBL" id="MCQ4632553.1"/>
    </source>
</evidence>